<evidence type="ECO:0000313" key="3">
    <source>
        <dbReference type="Proteomes" id="UP001215280"/>
    </source>
</evidence>
<keyword evidence="3" id="KW-1185">Reference proteome</keyword>
<proteinExistence type="predicted"/>
<feature type="region of interest" description="Disordered" evidence="1">
    <location>
        <begin position="84"/>
        <end position="104"/>
    </location>
</feature>
<evidence type="ECO:0000256" key="1">
    <source>
        <dbReference type="SAM" id="MobiDB-lite"/>
    </source>
</evidence>
<dbReference type="AlphaFoldDB" id="A0AAD7J6F1"/>
<evidence type="ECO:0000313" key="2">
    <source>
        <dbReference type="EMBL" id="KAJ7757334.1"/>
    </source>
</evidence>
<dbReference type="EMBL" id="JARJLG010000058">
    <property type="protein sequence ID" value="KAJ7757334.1"/>
    <property type="molecule type" value="Genomic_DNA"/>
</dbReference>
<gene>
    <name evidence="2" type="ORF">DFH07DRAFT_772817</name>
</gene>
<sequence length="220" mass="23183">MGRGIRGTGGQDSTGAGVRICGRLDGGSAGERVCWRETPAFGVPRTGIFFGKERRLCVMCGVIDGAVGQVEGVGRGSLDVHAERRGARGGRPPQIQTPHPHPNPLRLKRVLTSLPSNRIAVDPISASGIDAMSDRRIEYPCTGPSTLKDWTQRELQPLSTLSASLPASGPVGTGLGRTDRADARGLHIASSRQANGTLEEPITGRRPSAQAGIILWPDAI</sequence>
<protein>
    <submittedName>
        <fullName evidence="2">Uncharacterized protein</fullName>
    </submittedName>
</protein>
<comment type="caution">
    <text evidence="2">The sequence shown here is derived from an EMBL/GenBank/DDBJ whole genome shotgun (WGS) entry which is preliminary data.</text>
</comment>
<accession>A0AAD7J6F1</accession>
<dbReference type="Proteomes" id="UP001215280">
    <property type="component" value="Unassembled WGS sequence"/>
</dbReference>
<organism evidence="2 3">
    <name type="scientific">Mycena maculata</name>
    <dbReference type="NCBI Taxonomy" id="230809"/>
    <lineage>
        <taxon>Eukaryota</taxon>
        <taxon>Fungi</taxon>
        <taxon>Dikarya</taxon>
        <taxon>Basidiomycota</taxon>
        <taxon>Agaricomycotina</taxon>
        <taxon>Agaricomycetes</taxon>
        <taxon>Agaricomycetidae</taxon>
        <taxon>Agaricales</taxon>
        <taxon>Marasmiineae</taxon>
        <taxon>Mycenaceae</taxon>
        <taxon>Mycena</taxon>
    </lineage>
</organism>
<name>A0AAD7J6F1_9AGAR</name>
<reference evidence="2" key="1">
    <citation type="submission" date="2023-03" db="EMBL/GenBank/DDBJ databases">
        <title>Massive genome expansion in bonnet fungi (Mycena s.s.) driven by repeated elements and novel gene families across ecological guilds.</title>
        <authorList>
            <consortium name="Lawrence Berkeley National Laboratory"/>
            <person name="Harder C.B."/>
            <person name="Miyauchi S."/>
            <person name="Viragh M."/>
            <person name="Kuo A."/>
            <person name="Thoen E."/>
            <person name="Andreopoulos B."/>
            <person name="Lu D."/>
            <person name="Skrede I."/>
            <person name="Drula E."/>
            <person name="Henrissat B."/>
            <person name="Morin E."/>
            <person name="Kohler A."/>
            <person name="Barry K."/>
            <person name="LaButti K."/>
            <person name="Morin E."/>
            <person name="Salamov A."/>
            <person name="Lipzen A."/>
            <person name="Mereny Z."/>
            <person name="Hegedus B."/>
            <person name="Baldrian P."/>
            <person name="Stursova M."/>
            <person name="Weitz H."/>
            <person name="Taylor A."/>
            <person name="Grigoriev I.V."/>
            <person name="Nagy L.G."/>
            <person name="Martin F."/>
            <person name="Kauserud H."/>
        </authorList>
    </citation>
    <scope>NUCLEOTIDE SEQUENCE</scope>
    <source>
        <strain evidence="2">CBHHK188m</strain>
    </source>
</reference>